<keyword evidence="2" id="KW-1185">Reference proteome</keyword>
<dbReference type="RefSeq" id="WP_209763189.1">
    <property type="nucleotide sequence ID" value="NZ_JAGINP010000001.1"/>
</dbReference>
<dbReference type="Proteomes" id="UP000781958">
    <property type="component" value="Unassembled WGS sequence"/>
</dbReference>
<evidence type="ECO:0000313" key="2">
    <source>
        <dbReference type="Proteomes" id="UP000781958"/>
    </source>
</evidence>
<organism evidence="1 2">
    <name type="scientific">Azospirillum rugosum</name>
    <dbReference type="NCBI Taxonomy" id="416170"/>
    <lineage>
        <taxon>Bacteria</taxon>
        <taxon>Pseudomonadati</taxon>
        <taxon>Pseudomonadota</taxon>
        <taxon>Alphaproteobacteria</taxon>
        <taxon>Rhodospirillales</taxon>
        <taxon>Azospirillaceae</taxon>
        <taxon>Azospirillum</taxon>
    </lineage>
</organism>
<dbReference type="EMBL" id="JAGINP010000001">
    <property type="protein sequence ID" value="MBP2290749.1"/>
    <property type="molecule type" value="Genomic_DNA"/>
</dbReference>
<evidence type="ECO:0000313" key="1">
    <source>
        <dbReference type="EMBL" id="MBP2290749.1"/>
    </source>
</evidence>
<name>A0ABS4SEY3_9PROT</name>
<sequence>MLTREQILHDATEARNVGIFGRDALVIATPRAGATQMPAEDPNAAPMAFAFAHLAALAANTNTPHPRPRAG</sequence>
<accession>A0ABS4SEY3</accession>
<protein>
    <submittedName>
        <fullName evidence="1">Uncharacterized protein</fullName>
    </submittedName>
</protein>
<comment type="caution">
    <text evidence="1">The sequence shown here is derived from an EMBL/GenBank/DDBJ whole genome shotgun (WGS) entry which is preliminary data.</text>
</comment>
<proteinExistence type="predicted"/>
<gene>
    <name evidence="1" type="ORF">J2851_000486</name>
</gene>
<reference evidence="1 2" key="1">
    <citation type="submission" date="2021-03" db="EMBL/GenBank/DDBJ databases">
        <title>Genomic Encyclopedia of Type Strains, Phase III (KMG-III): the genomes of soil and plant-associated and newly described type strains.</title>
        <authorList>
            <person name="Whitman W."/>
        </authorList>
    </citation>
    <scope>NUCLEOTIDE SEQUENCE [LARGE SCALE GENOMIC DNA]</scope>
    <source>
        <strain evidence="1 2">IMMIB AFH-6</strain>
    </source>
</reference>